<dbReference type="CDD" id="cd22157">
    <property type="entry name" value="F-box_AtFBW1-like"/>
    <property type="match status" value="1"/>
</dbReference>
<dbReference type="Pfam" id="PF00646">
    <property type="entry name" value="F-box"/>
    <property type="match status" value="1"/>
</dbReference>
<dbReference type="InterPro" id="IPR006527">
    <property type="entry name" value="F-box-assoc_dom_typ1"/>
</dbReference>
<dbReference type="PANTHER" id="PTHR35546">
    <property type="entry name" value="F-BOX PROTEIN INTERACTION DOMAIN PROTEIN-RELATED"/>
    <property type="match status" value="1"/>
</dbReference>
<gene>
    <name evidence="3" type="ORF">Syun_015244</name>
</gene>
<protein>
    <recommendedName>
        <fullName evidence="5">F-box domain-containing protein</fullName>
    </recommendedName>
</protein>
<dbReference type="SUPFAM" id="SSF81383">
    <property type="entry name" value="F-box domain"/>
    <property type="match status" value="1"/>
</dbReference>
<proteinExistence type="predicted"/>
<evidence type="ECO:0000313" key="3">
    <source>
        <dbReference type="EMBL" id="KAK9135914.1"/>
    </source>
</evidence>
<dbReference type="Pfam" id="PF07734">
    <property type="entry name" value="FBA_1"/>
    <property type="match status" value="1"/>
</dbReference>
<evidence type="ECO:0000259" key="2">
    <source>
        <dbReference type="Pfam" id="PF07734"/>
    </source>
</evidence>
<evidence type="ECO:0008006" key="5">
    <source>
        <dbReference type="Google" id="ProtNLM"/>
    </source>
</evidence>
<dbReference type="PANTHER" id="PTHR35546:SF130">
    <property type="entry name" value="EXPRESSED PROTEIN"/>
    <property type="match status" value="1"/>
</dbReference>
<evidence type="ECO:0000313" key="4">
    <source>
        <dbReference type="Proteomes" id="UP001420932"/>
    </source>
</evidence>
<feature type="domain" description="F-box" evidence="1">
    <location>
        <begin position="23"/>
        <end position="53"/>
    </location>
</feature>
<keyword evidence="4" id="KW-1185">Reference proteome</keyword>
<dbReference type="EMBL" id="JBBNAF010000006">
    <property type="protein sequence ID" value="KAK9135914.1"/>
    <property type="molecule type" value="Genomic_DNA"/>
</dbReference>
<dbReference type="InterPro" id="IPR001810">
    <property type="entry name" value="F-box_dom"/>
</dbReference>
<name>A0AAP0JL64_9MAGN</name>
<dbReference type="AlphaFoldDB" id="A0AAP0JL64"/>
<accession>A0AAP0JL64</accession>
<sequence length="406" mass="46895">MEETQKLKYCFGLEREVAEDIIFEEILPRLPLKSIIRFKSVCKTWFNVITHDPRFPVQHSKDPNRTNDTISSGFFCAPSQLFISGDEDQCYKFTWSQYQSQFMSSCKVLGSSNGLLYGTRYGNREIFICNPITKHIIHNIPYPKNGIDIALASDPYNPNLGFTIVAIVASHENYNDDPMLLNFEVFSSKTREWQASKNNSGIWLPYFNSLLSRKNHAVFIGGKIYWFVTYHLSSIILWFDVDKEVWGVIICPDEAIGNYLIGFSDPSVHEKIGPCDGELSYSRIMGNTEIGIWLLREEDDEFMWVKKHRVNLTRVFEDNWNVILKTCLYPEKCIYQKKDVGSFASYVHALPYLGGEDVWFTISLHAALPKVFLLNLRTNELKLIKDDVVMEHPFYPFVPTLLPCPT</sequence>
<comment type="caution">
    <text evidence="3">The sequence shown here is derived from an EMBL/GenBank/DDBJ whole genome shotgun (WGS) entry which is preliminary data.</text>
</comment>
<dbReference type="InterPro" id="IPR055290">
    <property type="entry name" value="At3g26010-like"/>
</dbReference>
<feature type="domain" description="F-box associated beta-propeller type 1" evidence="2">
    <location>
        <begin position="111"/>
        <end position="251"/>
    </location>
</feature>
<organism evidence="3 4">
    <name type="scientific">Stephania yunnanensis</name>
    <dbReference type="NCBI Taxonomy" id="152371"/>
    <lineage>
        <taxon>Eukaryota</taxon>
        <taxon>Viridiplantae</taxon>
        <taxon>Streptophyta</taxon>
        <taxon>Embryophyta</taxon>
        <taxon>Tracheophyta</taxon>
        <taxon>Spermatophyta</taxon>
        <taxon>Magnoliopsida</taxon>
        <taxon>Ranunculales</taxon>
        <taxon>Menispermaceae</taxon>
        <taxon>Menispermoideae</taxon>
        <taxon>Cissampelideae</taxon>
        <taxon>Stephania</taxon>
    </lineage>
</organism>
<reference evidence="3 4" key="1">
    <citation type="submission" date="2024-01" db="EMBL/GenBank/DDBJ databases">
        <title>Genome assemblies of Stephania.</title>
        <authorList>
            <person name="Yang L."/>
        </authorList>
    </citation>
    <scope>NUCLEOTIDE SEQUENCE [LARGE SCALE GENOMIC DNA]</scope>
    <source>
        <strain evidence="3">YNDBR</strain>
        <tissue evidence="3">Leaf</tissue>
    </source>
</reference>
<evidence type="ECO:0000259" key="1">
    <source>
        <dbReference type="Pfam" id="PF00646"/>
    </source>
</evidence>
<dbReference type="InterPro" id="IPR036047">
    <property type="entry name" value="F-box-like_dom_sf"/>
</dbReference>
<dbReference type="Proteomes" id="UP001420932">
    <property type="component" value="Unassembled WGS sequence"/>
</dbReference>